<dbReference type="EMBL" id="JALBUU010000004">
    <property type="protein sequence ID" value="MCI0753923.1"/>
    <property type="molecule type" value="Genomic_DNA"/>
</dbReference>
<keyword evidence="5 12" id="KW-0436">Ligase</keyword>
<dbReference type="InterPro" id="IPR020561">
    <property type="entry name" value="PRibGlycinamid_synth_ATP-grasp"/>
</dbReference>
<proteinExistence type="inferred from homology"/>
<comment type="similarity">
    <text evidence="9 12">Belongs to the GARS family.</text>
</comment>
<dbReference type="SUPFAM" id="SSF52440">
    <property type="entry name" value="PreATP-grasp domain"/>
    <property type="match status" value="1"/>
</dbReference>
<dbReference type="InterPro" id="IPR011054">
    <property type="entry name" value="Rudment_hybrid_motif"/>
</dbReference>
<evidence type="ECO:0000256" key="9">
    <source>
        <dbReference type="ARBA" id="ARBA00038345"/>
    </source>
</evidence>
<reference evidence="15 16" key="1">
    <citation type="submission" date="2022-03" db="EMBL/GenBank/DDBJ databases">
        <title>Complete genome analysis of Roseomonas KG 17.1 : a prolific producer of plant growth promoters.</title>
        <authorList>
            <person name="Saadouli I."/>
            <person name="Najjari A."/>
            <person name="Mosbah A."/>
            <person name="Ouzari H.I."/>
        </authorList>
    </citation>
    <scope>NUCLEOTIDE SEQUENCE [LARGE SCALE GENOMIC DNA]</scope>
    <source>
        <strain evidence="15 16">KG17-1</strain>
    </source>
</reference>
<dbReference type="InterPro" id="IPR020562">
    <property type="entry name" value="PRibGlycinamide_synth_N"/>
</dbReference>
<evidence type="ECO:0000256" key="2">
    <source>
        <dbReference type="ARBA" id="ARBA00001946"/>
    </source>
</evidence>
<dbReference type="Gene3D" id="3.40.50.20">
    <property type="match status" value="1"/>
</dbReference>
<dbReference type="SMART" id="SM01209">
    <property type="entry name" value="GARS_A"/>
    <property type="match status" value="1"/>
</dbReference>
<evidence type="ECO:0000256" key="3">
    <source>
        <dbReference type="ARBA" id="ARBA00005174"/>
    </source>
</evidence>
<comment type="cofactor">
    <cofactor evidence="1">
        <name>Mn(2+)</name>
        <dbReference type="ChEBI" id="CHEBI:29035"/>
    </cofactor>
</comment>
<evidence type="ECO:0000259" key="14">
    <source>
        <dbReference type="PROSITE" id="PS50975"/>
    </source>
</evidence>
<gene>
    <name evidence="12 15" type="primary">purD</name>
    <name evidence="15" type="ORF">MON41_09150</name>
</gene>
<accession>A0ABS9W4E6</accession>
<dbReference type="Pfam" id="PF02844">
    <property type="entry name" value="GARS_N"/>
    <property type="match status" value="1"/>
</dbReference>
<keyword evidence="7 12" id="KW-0658">Purine biosynthesis</keyword>
<dbReference type="Gene3D" id="3.90.600.10">
    <property type="entry name" value="Phosphoribosylglycinamide synthetase, C-terminal domain"/>
    <property type="match status" value="1"/>
</dbReference>
<dbReference type="InterPro" id="IPR011761">
    <property type="entry name" value="ATP-grasp"/>
</dbReference>
<name>A0ABS9W4E6_9PROT</name>
<evidence type="ECO:0000256" key="11">
    <source>
        <dbReference type="ARBA" id="ARBA00042864"/>
    </source>
</evidence>
<organism evidence="15 16">
    <name type="scientific">Teichococcus vastitatis</name>
    <dbReference type="NCBI Taxonomy" id="2307076"/>
    <lineage>
        <taxon>Bacteria</taxon>
        <taxon>Pseudomonadati</taxon>
        <taxon>Pseudomonadota</taxon>
        <taxon>Alphaproteobacteria</taxon>
        <taxon>Acetobacterales</taxon>
        <taxon>Roseomonadaceae</taxon>
        <taxon>Roseomonas</taxon>
    </lineage>
</organism>
<evidence type="ECO:0000313" key="16">
    <source>
        <dbReference type="Proteomes" id="UP001201985"/>
    </source>
</evidence>
<comment type="cofactor">
    <cofactor evidence="2">
        <name>Mg(2+)</name>
        <dbReference type="ChEBI" id="CHEBI:18420"/>
    </cofactor>
</comment>
<dbReference type="NCBIfam" id="TIGR00877">
    <property type="entry name" value="purD"/>
    <property type="match status" value="1"/>
</dbReference>
<dbReference type="PROSITE" id="PS00184">
    <property type="entry name" value="GARS"/>
    <property type="match status" value="1"/>
</dbReference>
<dbReference type="Proteomes" id="UP001201985">
    <property type="component" value="Unassembled WGS sequence"/>
</dbReference>
<dbReference type="SUPFAM" id="SSF51246">
    <property type="entry name" value="Rudiment single hybrid motif"/>
    <property type="match status" value="1"/>
</dbReference>
<dbReference type="SUPFAM" id="SSF56059">
    <property type="entry name" value="Glutathione synthetase ATP-binding domain-like"/>
    <property type="match status" value="1"/>
</dbReference>
<dbReference type="InterPro" id="IPR037123">
    <property type="entry name" value="PRibGlycinamide_synth_C_sf"/>
</dbReference>
<keyword evidence="6 13" id="KW-0547">Nucleotide-binding</keyword>
<evidence type="ECO:0000256" key="8">
    <source>
        <dbReference type="ARBA" id="ARBA00022840"/>
    </source>
</evidence>
<dbReference type="GO" id="GO:0004637">
    <property type="term" value="F:phosphoribosylamine-glycine ligase activity"/>
    <property type="evidence" value="ECO:0007669"/>
    <property type="project" value="UniProtKB-EC"/>
</dbReference>
<keyword evidence="8 13" id="KW-0067">ATP-binding</keyword>
<evidence type="ECO:0000256" key="4">
    <source>
        <dbReference type="ARBA" id="ARBA00013255"/>
    </source>
</evidence>
<comment type="catalytic activity">
    <reaction evidence="12">
        <text>5-phospho-beta-D-ribosylamine + glycine + ATP = N(1)-(5-phospho-beta-D-ribosyl)glycinamide + ADP + phosphate + H(+)</text>
        <dbReference type="Rhea" id="RHEA:17453"/>
        <dbReference type="ChEBI" id="CHEBI:15378"/>
        <dbReference type="ChEBI" id="CHEBI:30616"/>
        <dbReference type="ChEBI" id="CHEBI:43474"/>
        <dbReference type="ChEBI" id="CHEBI:57305"/>
        <dbReference type="ChEBI" id="CHEBI:58681"/>
        <dbReference type="ChEBI" id="CHEBI:143788"/>
        <dbReference type="ChEBI" id="CHEBI:456216"/>
        <dbReference type="EC" id="6.3.4.13"/>
    </reaction>
</comment>
<dbReference type="Gene3D" id="3.30.1490.20">
    <property type="entry name" value="ATP-grasp fold, A domain"/>
    <property type="match status" value="1"/>
</dbReference>
<evidence type="ECO:0000256" key="7">
    <source>
        <dbReference type="ARBA" id="ARBA00022755"/>
    </source>
</evidence>
<dbReference type="Pfam" id="PF01071">
    <property type="entry name" value="GARS_A"/>
    <property type="match status" value="1"/>
</dbReference>
<dbReference type="InterPro" id="IPR020559">
    <property type="entry name" value="PRibGlycinamide_synth_CS"/>
</dbReference>
<evidence type="ECO:0000256" key="12">
    <source>
        <dbReference type="HAMAP-Rule" id="MF_00138"/>
    </source>
</evidence>
<evidence type="ECO:0000256" key="1">
    <source>
        <dbReference type="ARBA" id="ARBA00001936"/>
    </source>
</evidence>
<dbReference type="SMART" id="SM01210">
    <property type="entry name" value="GARS_C"/>
    <property type="match status" value="1"/>
</dbReference>
<dbReference type="PANTHER" id="PTHR43472">
    <property type="entry name" value="PHOSPHORIBOSYLAMINE--GLYCINE LIGASE"/>
    <property type="match status" value="1"/>
</dbReference>
<dbReference type="EC" id="6.3.4.13" evidence="4 12"/>
<comment type="caution">
    <text evidence="15">The sequence shown here is derived from an EMBL/GenBank/DDBJ whole genome shotgun (WGS) entry which is preliminary data.</text>
</comment>
<feature type="domain" description="ATP-grasp" evidence="14">
    <location>
        <begin position="107"/>
        <end position="313"/>
    </location>
</feature>
<dbReference type="InterPro" id="IPR016185">
    <property type="entry name" value="PreATP-grasp_dom_sf"/>
</dbReference>
<dbReference type="InterPro" id="IPR000115">
    <property type="entry name" value="PRibGlycinamide_synth"/>
</dbReference>
<evidence type="ECO:0000256" key="10">
    <source>
        <dbReference type="ARBA" id="ARBA00042242"/>
    </source>
</evidence>
<evidence type="ECO:0000313" key="15">
    <source>
        <dbReference type="EMBL" id="MCI0753923.1"/>
    </source>
</evidence>
<dbReference type="InterPro" id="IPR020560">
    <property type="entry name" value="PRibGlycinamide_synth_C-dom"/>
</dbReference>
<dbReference type="Pfam" id="PF02843">
    <property type="entry name" value="GARS_C"/>
    <property type="match status" value="1"/>
</dbReference>
<dbReference type="PANTHER" id="PTHR43472:SF1">
    <property type="entry name" value="PHOSPHORIBOSYLAMINE--GLYCINE LIGASE, CHLOROPLASTIC"/>
    <property type="match status" value="1"/>
</dbReference>
<comment type="pathway">
    <text evidence="3 12">Purine metabolism; IMP biosynthesis via de novo pathway; N(1)-(5-phospho-D-ribosyl)glycinamide from 5-phospho-alpha-D-ribose 1-diphosphate: step 2/2.</text>
</comment>
<dbReference type="RefSeq" id="WP_120007770.1">
    <property type="nucleotide sequence ID" value="NZ_JALBUU010000004.1"/>
</dbReference>
<evidence type="ECO:0000256" key="5">
    <source>
        <dbReference type="ARBA" id="ARBA00022598"/>
    </source>
</evidence>
<protein>
    <recommendedName>
        <fullName evidence="4 12">Phosphoribosylamine--glycine ligase</fullName>
        <ecNumber evidence="4 12">6.3.4.13</ecNumber>
    </recommendedName>
    <alternativeName>
        <fullName evidence="12">GARS</fullName>
    </alternativeName>
    <alternativeName>
        <fullName evidence="10 12">Glycinamide ribonucleotide synthetase</fullName>
    </alternativeName>
    <alternativeName>
        <fullName evidence="11 12">Phosphoribosylglycinamide synthetase</fullName>
    </alternativeName>
</protein>
<dbReference type="PROSITE" id="PS50975">
    <property type="entry name" value="ATP_GRASP"/>
    <property type="match status" value="1"/>
</dbReference>
<dbReference type="InterPro" id="IPR013815">
    <property type="entry name" value="ATP_grasp_subdomain_1"/>
</dbReference>
<evidence type="ECO:0000256" key="6">
    <source>
        <dbReference type="ARBA" id="ARBA00022741"/>
    </source>
</evidence>
<evidence type="ECO:0000256" key="13">
    <source>
        <dbReference type="PROSITE-ProRule" id="PRU00409"/>
    </source>
</evidence>
<dbReference type="HAMAP" id="MF_00138">
    <property type="entry name" value="GARS"/>
    <property type="match status" value="1"/>
</dbReference>
<sequence>MKVLLVGGGGREHALAWALSGSPLLSKLWCAPGNPGIAALAECVDIGAEDVDALVAFAQRQAVDLVVAGPEAPLTLGLADACAAAGLRCFGPSAAAAKLEGSKAFTREVATAAGVPGAEWAQFTDPAAARAYVRQKGAPIVVKADGLAAGKGVVVAETVEEAENAIGAIMENRVHGAAGATVLIEECLIGQEVSFFALCDGEVALPMVAAQDHKRVGDGDTGPNTGGMGAYSPPPAFTRDIEAQVMERIIRPTLAEMARRGTPFRGVLFAGLMLTEQGPKLIEFNVRFGDPECQVLMLRLRSDLLAALRAACDGTLQQAELRWSPEAAMVVVMAARGYPGAYRKGSVIEGLEQAAQVPAAQLFQAGTARGENGALVAAGGRVLGVAASGETLQAARDAAYRAVDAVRWPDGFCRRDIGWRAL</sequence>
<dbReference type="Gene3D" id="3.30.470.20">
    <property type="entry name" value="ATP-grasp fold, B domain"/>
    <property type="match status" value="1"/>
</dbReference>
<keyword evidence="16" id="KW-1185">Reference proteome</keyword>